<sequence length="235" mass="25490">MTKNILLAWSGGKDAAWTLHRLRQRDDVHVVGLLTTLNSDFDRVAMHGIRRDVLLAQAAATGLPLLESVIPHGSDNDTYETAFAGSLATARERWPGIDTIAFGDLLLADVRQWREALCSRHGWKILTPLFGADTAALAREMIAGGLRTRLCCIDTGQLDASFAGRLFDADLLAELPQNCDPCGENGEFHTLVEAGPMFAAPLHLEQGDTVLRDGRFAFTDFRLAGSPHGVGDARA</sequence>
<organism evidence="2 3">
    <name type="scientific">Lysobacter concretionis Ko07 = DSM 16239</name>
    <dbReference type="NCBI Taxonomy" id="1122185"/>
    <lineage>
        <taxon>Bacteria</taxon>
        <taxon>Pseudomonadati</taxon>
        <taxon>Pseudomonadota</taxon>
        <taxon>Gammaproteobacteria</taxon>
        <taxon>Lysobacterales</taxon>
        <taxon>Lysobacteraceae</taxon>
        <taxon>Novilysobacter</taxon>
    </lineage>
</organism>
<proteinExistence type="predicted"/>
<dbReference type="eggNOG" id="COG2102">
    <property type="taxonomic scope" value="Bacteria"/>
</dbReference>
<comment type="caution">
    <text evidence="2">The sequence shown here is derived from an EMBL/GenBank/DDBJ whole genome shotgun (WGS) entry which is preliminary data.</text>
</comment>
<evidence type="ECO:0000313" key="3">
    <source>
        <dbReference type="Proteomes" id="UP000030017"/>
    </source>
</evidence>
<protein>
    <recommendedName>
        <fullName evidence="1">Diphthamide synthase domain-containing protein</fullName>
    </recommendedName>
</protein>
<evidence type="ECO:0000313" key="2">
    <source>
        <dbReference type="EMBL" id="KGM53034.1"/>
    </source>
</evidence>
<dbReference type="Gene3D" id="3.90.1490.10">
    <property type="entry name" value="putative n-type atp pyrophosphatase, domain 2"/>
    <property type="match status" value="1"/>
</dbReference>
<dbReference type="Gene3D" id="3.40.50.620">
    <property type="entry name" value="HUPs"/>
    <property type="match status" value="1"/>
</dbReference>
<name>A0A0A0ERD6_9GAMM</name>
<keyword evidence="3" id="KW-1185">Reference proteome</keyword>
<gene>
    <name evidence="2" type="ORF">N792_02100</name>
</gene>
<evidence type="ECO:0000259" key="1">
    <source>
        <dbReference type="Pfam" id="PF01902"/>
    </source>
</evidence>
<dbReference type="AlphaFoldDB" id="A0A0A0ERD6"/>
<reference evidence="2 3" key="1">
    <citation type="submission" date="2013-08" db="EMBL/GenBank/DDBJ databases">
        <title>Genome sequencing of Lysobacter.</title>
        <authorList>
            <person name="Zhang S."/>
            <person name="Wang G."/>
        </authorList>
    </citation>
    <scope>NUCLEOTIDE SEQUENCE [LARGE SCALE GENOMIC DNA]</scope>
    <source>
        <strain evidence="2 3">Ko07</strain>
    </source>
</reference>
<accession>A0A0A0ERD6</accession>
<dbReference type="STRING" id="1122185.N792_02100"/>
<feature type="domain" description="Diphthamide synthase" evidence="1">
    <location>
        <begin position="8"/>
        <end position="208"/>
    </location>
</feature>
<dbReference type="RefSeq" id="WP_191150491.1">
    <property type="nucleotide sequence ID" value="NZ_AVPS01000001.1"/>
</dbReference>
<dbReference type="CDD" id="cd01994">
    <property type="entry name" value="AANH_PF0828-like"/>
    <property type="match status" value="1"/>
</dbReference>
<dbReference type="SUPFAM" id="SSF52402">
    <property type="entry name" value="Adenine nucleotide alpha hydrolases-like"/>
    <property type="match status" value="1"/>
</dbReference>
<dbReference type="EMBL" id="AVPS01000001">
    <property type="protein sequence ID" value="KGM53034.1"/>
    <property type="molecule type" value="Genomic_DNA"/>
</dbReference>
<dbReference type="InterPro" id="IPR014729">
    <property type="entry name" value="Rossmann-like_a/b/a_fold"/>
</dbReference>
<dbReference type="Proteomes" id="UP000030017">
    <property type="component" value="Unassembled WGS sequence"/>
</dbReference>
<dbReference type="InterPro" id="IPR002761">
    <property type="entry name" value="Diphthami_syn_dom"/>
</dbReference>
<dbReference type="Pfam" id="PF01902">
    <property type="entry name" value="Diphthami_syn_2"/>
    <property type="match status" value="1"/>
</dbReference>